<protein>
    <submittedName>
        <fullName evidence="2">Uncharacterized protein</fullName>
    </submittedName>
</protein>
<name>A0A084B1R6_STACB</name>
<evidence type="ECO:0000313" key="2">
    <source>
        <dbReference type="EMBL" id="KEY71495.1"/>
    </source>
</evidence>
<feature type="region of interest" description="Disordered" evidence="1">
    <location>
        <begin position="812"/>
        <end position="858"/>
    </location>
</feature>
<feature type="compositionally biased region" description="Acidic residues" evidence="1">
    <location>
        <begin position="841"/>
        <end position="858"/>
    </location>
</feature>
<dbReference type="Proteomes" id="UP000028045">
    <property type="component" value="Unassembled WGS sequence"/>
</dbReference>
<dbReference type="OrthoDB" id="5371510at2759"/>
<evidence type="ECO:0000256" key="1">
    <source>
        <dbReference type="SAM" id="MobiDB-lite"/>
    </source>
</evidence>
<evidence type="ECO:0000313" key="3">
    <source>
        <dbReference type="Proteomes" id="UP000028045"/>
    </source>
</evidence>
<sequence length="858" mass="95068">MVDTVRYPAQPVFQLGLSSEDLVNESQPIVVMDTHDGPNASIVAQSQETPLDPSNDQQQANLASDATAVTSSASNWPPMRQLAPMLSSAEINRSFEISRLHAIGFELIEGDTLIIIDYGSDPKNSQGRTDCFGMSYRSQQFRVHSANLRATGSSKFLDMLKPSYQFRVLRRRKLVNKLPQGVDYVLDLTPPSEGDELVFQMTELSLTPGIIKWWSASMLHQFQPALTSGHDDICICRIDPSSADLPKPPDIVPQTPAPEPAPEAIDANKELNVTNNEAKEAGQNDSFKPQFPIPPTAASLLRSKEAGINQVYETPKYREIPDYCPVRHRNNIIRLLMLIEGTNIALNSASRVWTLVALAKIFDCPNVIRDRAMQWIMSETNTRFMEILPEEAIRIGFALELPQVTQCAFRILVNELAIEEAATTKTRHRRQVTVFGRKIGDAGDELNNLIQHAARALLDRIRDSVQELRDRNMFDNKNMEEWAHLRRIEKILRQETGPWAEAALEQLLLLKEALPFLVTEGLNKLVENGVEDVTGSIAGMDNDRARYVEPVDFVPLADIVKSLNLEQQLLCPFIYHGLSSAWGSLYTRHTKSKHPNSLLVPMYTLISNATRAIEQLALSSPTARSNLDWQPGYPVIDLILFSRQMKDVLQPLGYQQARQEIEPQLNLTRHMLLTLNQDEMKYLPLWAGGYNDGTGGVFEDALPPAELGPNGPGPAYHTGLTIPSAPSSSTGTLVDGMRAMRVMGSTTAGSVDVHDSISTVYRADRVIADDISIAAESFVSEGTAYQDARFEVPAEGQTEGAAVEMMVDSINESGTQRGESDRDSESDNGAVVLERTKDDVSDIWDGGDSDSDISLDDF</sequence>
<accession>A0A084B1R6</accession>
<dbReference type="AlphaFoldDB" id="A0A084B1R6"/>
<dbReference type="HOGENOM" id="CLU_013726_0_0_1"/>
<reference evidence="2 3" key="1">
    <citation type="journal article" date="2014" name="BMC Genomics">
        <title>Comparative genome sequencing reveals chemotype-specific gene clusters in the toxigenic black mold Stachybotrys.</title>
        <authorList>
            <person name="Semeiks J."/>
            <person name="Borek D."/>
            <person name="Otwinowski Z."/>
            <person name="Grishin N.V."/>
        </authorList>
    </citation>
    <scope>NUCLEOTIDE SEQUENCE [LARGE SCALE GENOMIC DNA]</scope>
    <source>
        <strain evidence="3">CBS 109288 / IBT 7711</strain>
    </source>
</reference>
<organism evidence="2 3">
    <name type="scientific">Stachybotrys chartarum (strain CBS 109288 / IBT 7711)</name>
    <name type="common">Toxic black mold</name>
    <name type="synonym">Stilbospora chartarum</name>
    <dbReference type="NCBI Taxonomy" id="1280523"/>
    <lineage>
        <taxon>Eukaryota</taxon>
        <taxon>Fungi</taxon>
        <taxon>Dikarya</taxon>
        <taxon>Ascomycota</taxon>
        <taxon>Pezizomycotina</taxon>
        <taxon>Sordariomycetes</taxon>
        <taxon>Hypocreomycetidae</taxon>
        <taxon>Hypocreales</taxon>
        <taxon>Stachybotryaceae</taxon>
        <taxon>Stachybotrys</taxon>
    </lineage>
</organism>
<proteinExistence type="predicted"/>
<dbReference type="EMBL" id="KL648283">
    <property type="protein sequence ID" value="KEY71495.1"/>
    <property type="molecule type" value="Genomic_DNA"/>
</dbReference>
<gene>
    <name evidence="2" type="ORF">S7711_03562</name>
</gene>
<keyword evidence="3" id="KW-1185">Reference proteome</keyword>